<dbReference type="InterPro" id="IPR019127">
    <property type="entry name" value="Exosortase"/>
</dbReference>
<evidence type="ECO:0000256" key="3">
    <source>
        <dbReference type="ARBA" id="ARBA00022670"/>
    </source>
</evidence>
<evidence type="ECO:0000256" key="6">
    <source>
        <dbReference type="ARBA" id="ARBA00022989"/>
    </source>
</evidence>
<dbReference type="GO" id="GO:0006508">
    <property type="term" value="P:proteolysis"/>
    <property type="evidence" value="ECO:0007669"/>
    <property type="project" value="UniProtKB-KW"/>
</dbReference>
<dbReference type="InterPro" id="IPR014263">
    <property type="entry name" value="Methanolan_biosynth_EpsI"/>
</dbReference>
<feature type="transmembrane region" description="Helical" evidence="8">
    <location>
        <begin position="266"/>
        <end position="287"/>
    </location>
</feature>
<feature type="transmembrane region" description="Helical" evidence="8">
    <location>
        <begin position="62"/>
        <end position="95"/>
    </location>
</feature>
<keyword evidence="3" id="KW-0645">Protease</keyword>
<keyword evidence="6 8" id="KW-1133">Transmembrane helix</keyword>
<evidence type="ECO:0000256" key="1">
    <source>
        <dbReference type="ARBA" id="ARBA00004651"/>
    </source>
</evidence>
<gene>
    <name evidence="10" type="ORF">UABAM_05297</name>
</gene>
<evidence type="ECO:0000259" key="9">
    <source>
        <dbReference type="Pfam" id="PF11984"/>
    </source>
</evidence>
<name>A0A5S9IUM3_UABAM</name>
<dbReference type="GO" id="GO:0005886">
    <property type="term" value="C:plasma membrane"/>
    <property type="evidence" value="ECO:0007669"/>
    <property type="project" value="UniProtKB-SubCell"/>
</dbReference>
<evidence type="ECO:0000256" key="7">
    <source>
        <dbReference type="ARBA" id="ARBA00023136"/>
    </source>
</evidence>
<feature type="transmembrane region" description="Helical" evidence="8">
    <location>
        <begin position="195"/>
        <end position="223"/>
    </location>
</feature>
<dbReference type="OrthoDB" id="9797363at2"/>
<evidence type="ECO:0000313" key="11">
    <source>
        <dbReference type="Proteomes" id="UP000326354"/>
    </source>
</evidence>
<evidence type="ECO:0000256" key="8">
    <source>
        <dbReference type="SAM" id="Phobius"/>
    </source>
</evidence>
<protein>
    <recommendedName>
        <fullName evidence="9">Methanolan biosynthesis EpsI domain-containing protein</fullName>
    </recommendedName>
</protein>
<feature type="transmembrane region" description="Helical" evidence="8">
    <location>
        <begin position="235"/>
        <end position="254"/>
    </location>
</feature>
<dbReference type="EMBL" id="AP019860">
    <property type="protein sequence ID" value="BBM86895.1"/>
    <property type="molecule type" value="Genomic_DNA"/>
</dbReference>
<keyword evidence="7 8" id="KW-0472">Membrane</keyword>
<proteinExistence type="predicted"/>
<feature type="transmembrane region" description="Helical" evidence="8">
    <location>
        <begin position="387"/>
        <end position="404"/>
    </location>
</feature>
<keyword evidence="2" id="KW-1003">Cell membrane</keyword>
<accession>A0A5S9IUM3</accession>
<dbReference type="NCBIfam" id="TIGR04178">
    <property type="entry name" value="exo_archaeo"/>
    <property type="match status" value="1"/>
</dbReference>
<dbReference type="Pfam" id="PF09721">
    <property type="entry name" value="Exosortase_EpsH"/>
    <property type="match status" value="1"/>
</dbReference>
<keyword evidence="4 8" id="KW-0812">Transmembrane</keyword>
<dbReference type="InterPro" id="IPR026392">
    <property type="entry name" value="Exo/Archaeosortase_dom"/>
</dbReference>
<feature type="transmembrane region" description="Helical" evidence="8">
    <location>
        <begin position="107"/>
        <end position="128"/>
    </location>
</feature>
<dbReference type="Pfam" id="PF11984">
    <property type="entry name" value="DUF3485"/>
    <property type="match status" value="1"/>
</dbReference>
<feature type="transmembrane region" description="Helical" evidence="8">
    <location>
        <begin position="416"/>
        <end position="436"/>
    </location>
</feature>
<organism evidence="10 11">
    <name type="scientific">Uabimicrobium amorphum</name>
    <dbReference type="NCBI Taxonomy" id="2596890"/>
    <lineage>
        <taxon>Bacteria</taxon>
        <taxon>Pseudomonadati</taxon>
        <taxon>Planctomycetota</taxon>
        <taxon>Candidatus Uabimicrobiia</taxon>
        <taxon>Candidatus Uabimicrobiales</taxon>
        <taxon>Candidatus Uabimicrobiaceae</taxon>
        <taxon>Candidatus Uabimicrobium</taxon>
    </lineage>
</organism>
<evidence type="ECO:0000313" key="10">
    <source>
        <dbReference type="EMBL" id="BBM86895.1"/>
    </source>
</evidence>
<feature type="transmembrane region" description="Helical" evidence="8">
    <location>
        <begin position="359"/>
        <end position="380"/>
    </location>
</feature>
<feature type="transmembrane region" description="Helical" evidence="8">
    <location>
        <begin position="168"/>
        <end position="188"/>
    </location>
</feature>
<evidence type="ECO:0000256" key="5">
    <source>
        <dbReference type="ARBA" id="ARBA00022801"/>
    </source>
</evidence>
<evidence type="ECO:0000256" key="4">
    <source>
        <dbReference type="ARBA" id="ARBA00022692"/>
    </source>
</evidence>
<dbReference type="KEGG" id="uam:UABAM_05297"/>
<feature type="domain" description="Methanolan biosynthesis EpsI" evidence="9">
    <location>
        <begin position="474"/>
        <end position="554"/>
    </location>
</feature>
<dbReference type="GO" id="GO:0008233">
    <property type="term" value="F:peptidase activity"/>
    <property type="evidence" value="ECO:0007669"/>
    <property type="project" value="UniProtKB-KW"/>
</dbReference>
<feature type="transmembrane region" description="Helical" evidence="8">
    <location>
        <begin position="320"/>
        <end position="353"/>
    </location>
</feature>
<dbReference type="Proteomes" id="UP000326354">
    <property type="component" value="Chromosome"/>
</dbReference>
<dbReference type="RefSeq" id="WP_151970931.1">
    <property type="nucleotide sequence ID" value="NZ_AP019860.1"/>
</dbReference>
<comment type="subcellular location">
    <subcellularLocation>
        <location evidence="1">Cell membrane</location>
        <topology evidence="1">Multi-pass membrane protein</topology>
    </subcellularLocation>
</comment>
<feature type="transmembrane region" description="Helical" evidence="8">
    <location>
        <begin position="293"/>
        <end position="311"/>
    </location>
</feature>
<dbReference type="AlphaFoldDB" id="A0A5S9IUM3"/>
<evidence type="ECO:0000256" key="2">
    <source>
        <dbReference type="ARBA" id="ARBA00022475"/>
    </source>
</evidence>
<sequence length="604" mass="69132">MKNIKRLFAFIFIALSLFTWLRDTSWFTSLEDTIPLLMSFALFMWLSKPWETSDVVHKPSSVVAVVGCVFFTSAFVLNSTLLFACCTCCIAWLWFDVFCEGKTKHLIVFLFLSFPWIALSAEQLGWIFRVSGATFAYEFFTALGFPAEQQGTSLIISGVFLSVDSACAGMNTLQAVLVMGFAVMYLYLEDKINIALNLFLLTLLAWWTNALRIVVIGFAALAAGEEFALGLFHTWGSMILLVFMFFFTFLLAHLQQKWAKFCSEKVVVVVAFVYILLNLGELCSSWWRSPLEKYGWLVVGVWLVPCIYHLYKNRQLRCNFLLLSVAILCTFLGCVGDLNTLCYIGFACFVYSLMTKINATTLLWAVSGVVWMPAFSWLISYYITNHILLPKLCIVSITSIFAIRSREQSVSISLKLSQLAAAYAIFFILAFIWPFLPHREQQRLFDIPKKGFGFVSQDIALTDREQRSFGKANALKRFYKVGKQEFILLAIDGTKDRHAVHDPHYCIVGAGWKIISARKISHRGGDLNFVKLQRGQQTKEVVYWFAAELSTYTSPTRYWYETTMRRMTLGYLYQEPVLVILQTVNSKPLKWNKIFDLMPQILEF</sequence>
<reference evidence="10 11" key="1">
    <citation type="submission" date="2019-08" db="EMBL/GenBank/DDBJ databases">
        <title>Complete genome sequence of Candidatus Uab amorphum.</title>
        <authorList>
            <person name="Shiratori T."/>
            <person name="Suzuki S."/>
            <person name="Kakizawa Y."/>
            <person name="Ishida K."/>
        </authorList>
    </citation>
    <scope>NUCLEOTIDE SEQUENCE [LARGE SCALE GENOMIC DNA]</scope>
    <source>
        <strain evidence="10 11">SRT547</strain>
    </source>
</reference>
<keyword evidence="11" id="KW-1185">Reference proteome</keyword>
<keyword evidence="5" id="KW-0378">Hydrolase</keyword>